<keyword evidence="4" id="KW-1185">Reference proteome</keyword>
<protein>
    <submittedName>
        <fullName evidence="3">Parallel beta-helix domain-containing protein</fullName>
    </submittedName>
</protein>
<dbReference type="InterPro" id="IPR022442">
    <property type="entry name" value="SO_2930-like_dom"/>
</dbReference>
<name>A0ABT8KM63_9BACT</name>
<keyword evidence="1" id="KW-0732">Signal</keyword>
<evidence type="ECO:0000313" key="4">
    <source>
        <dbReference type="Proteomes" id="UP001172082"/>
    </source>
</evidence>
<comment type="caution">
    <text evidence="3">The sequence shown here is derived from an EMBL/GenBank/DDBJ whole genome shotgun (WGS) entry which is preliminary data.</text>
</comment>
<feature type="signal peptide" evidence="1">
    <location>
        <begin position="1"/>
        <end position="22"/>
    </location>
</feature>
<accession>A0ABT8KM63</accession>
<dbReference type="SUPFAM" id="SSF51126">
    <property type="entry name" value="Pectin lyase-like"/>
    <property type="match status" value="1"/>
</dbReference>
<reference evidence="3" key="1">
    <citation type="submission" date="2023-06" db="EMBL/GenBank/DDBJ databases">
        <title>Genomic of Parafulvivirga corallium.</title>
        <authorList>
            <person name="Wang G."/>
        </authorList>
    </citation>
    <scope>NUCLEOTIDE SEQUENCE</scope>
    <source>
        <strain evidence="3">BMA10</strain>
    </source>
</reference>
<evidence type="ECO:0000259" key="2">
    <source>
        <dbReference type="Pfam" id="PF13229"/>
    </source>
</evidence>
<dbReference type="Proteomes" id="UP001172082">
    <property type="component" value="Unassembled WGS sequence"/>
</dbReference>
<dbReference type="Gene3D" id="2.160.20.10">
    <property type="entry name" value="Single-stranded right-handed beta-helix, Pectin lyase-like"/>
    <property type="match status" value="1"/>
</dbReference>
<dbReference type="InterPro" id="IPR012334">
    <property type="entry name" value="Pectin_lyas_fold"/>
</dbReference>
<gene>
    <name evidence="3" type="ORF">QQ008_05460</name>
</gene>
<evidence type="ECO:0000313" key="3">
    <source>
        <dbReference type="EMBL" id="MDN5200793.1"/>
    </source>
</evidence>
<dbReference type="RefSeq" id="WP_346750813.1">
    <property type="nucleotide sequence ID" value="NZ_JAUJEA010000001.1"/>
</dbReference>
<evidence type="ECO:0000256" key="1">
    <source>
        <dbReference type="SAM" id="SignalP"/>
    </source>
</evidence>
<dbReference type="InterPro" id="IPR039448">
    <property type="entry name" value="Beta_helix"/>
</dbReference>
<proteinExistence type="predicted"/>
<dbReference type="SMART" id="SM00710">
    <property type="entry name" value="PbH1"/>
    <property type="match status" value="6"/>
</dbReference>
<sequence>MKHFSKVAGVFVLMNLSSLVYSQNTHSIFEKELQTKLILAKAGDIIDIEEGFFEISRSLSLDQGKNITIKGKGMDKTILSFANQNEGAEGIRITGGWNITIEDLTIQNAEGDAIKTQNVDGIIFNRVKAEWTGKPKKTNGAYGLYPVSCKNVLIDSCIAIGASDAGIYVGQSQNIIVRNSEARHNVAGIEIENSLYADVYNNTAHHNTGGILVFDLPDLVQKKGGFVRVFNNKVTENNYPNFAPKGNIVGKVPNGTGIIILATSDVEVFENEIINNKTAGTTIISYYMTEEPIKDSLYYPYPTNIFIHDNVYERRPVRATMKGRMGKMFRFKLKFGKDVPHIYL</sequence>
<organism evidence="3 4">
    <name type="scientific">Splendidivirga corallicola</name>
    <dbReference type="NCBI Taxonomy" id="3051826"/>
    <lineage>
        <taxon>Bacteria</taxon>
        <taxon>Pseudomonadati</taxon>
        <taxon>Bacteroidota</taxon>
        <taxon>Cytophagia</taxon>
        <taxon>Cytophagales</taxon>
        <taxon>Splendidivirgaceae</taxon>
        <taxon>Splendidivirga</taxon>
    </lineage>
</organism>
<dbReference type="InterPro" id="IPR011050">
    <property type="entry name" value="Pectin_lyase_fold/virulence"/>
</dbReference>
<dbReference type="EMBL" id="JAUJEA010000001">
    <property type="protein sequence ID" value="MDN5200793.1"/>
    <property type="molecule type" value="Genomic_DNA"/>
</dbReference>
<dbReference type="Pfam" id="PF13229">
    <property type="entry name" value="Beta_helix"/>
    <property type="match status" value="1"/>
</dbReference>
<feature type="domain" description="Right handed beta helix" evidence="2">
    <location>
        <begin position="90"/>
        <end position="276"/>
    </location>
</feature>
<dbReference type="NCBIfam" id="TIGR03805">
    <property type="entry name" value="beta_helix_1"/>
    <property type="match status" value="1"/>
</dbReference>
<feature type="chain" id="PRO_5045565759" evidence="1">
    <location>
        <begin position="23"/>
        <end position="344"/>
    </location>
</feature>
<dbReference type="InterPro" id="IPR006626">
    <property type="entry name" value="PbH1"/>
</dbReference>